<comment type="caution">
    <text evidence="3">The sequence shown here is derived from an EMBL/GenBank/DDBJ whole genome shotgun (WGS) entry which is preliminary data.</text>
</comment>
<gene>
    <name evidence="3" type="ORF">R5R35_006216</name>
</gene>
<keyword evidence="4" id="KW-1185">Reference proteome</keyword>
<dbReference type="Proteomes" id="UP001378592">
    <property type="component" value="Unassembled WGS sequence"/>
</dbReference>
<dbReference type="AlphaFoldDB" id="A0AAN9ZIV4"/>
<evidence type="ECO:0008006" key="5">
    <source>
        <dbReference type="Google" id="ProtNLM"/>
    </source>
</evidence>
<accession>A0AAN9ZIV4</accession>
<feature type="transmembrane region" description="Helical" evidence="2">
    <location>
        <begin position="57"/>
        <end position="78"/>
    </location>
</feature>
<evidence type="ECO:0000256" key="2">
    <source>
        <dbReference type="SAM" id="Phobius"/>
    </source>
</evidence>
<keyword evidence="2" id="KW-0472">Membrane</keyword>
<evidence type="ECO:0000256" key="1">
    <source>
        <dbReference type="SAM" id="MobiDB-lite"/>
    </source>
</evidence>
<organism evidence="3 4">
    <name type="scientific">Gryllus longicercus</name>
    <dbReference type="NCBI Taxonomy" id="2509291"/>
    <lineage>
        <taxon>Eukaryota</taxon>
        <taxon>Metazoa</taxon>
        <taxon>Ecdysozoa</taxon>
        <taxon>Arthropoda</taxon>
        <taxon>Hexapoda</taxon>
        <taxon>Insecta</taxon>
        <taxon>Pterygota</taxon>
        <taxon>Neoptera</taxon>
        <taxon>Polyneoptera</taxon>
        <taxon>Orthoptera</taxon>
        <taxon>Ensifera</taxon>
        <taxon>Gryllidea</taxon>
        <taxon>Grylloidea</taxon>
        <taxon>Gryllidae</taxon>
        <taxon>Gryllinae</taxon>
        <taxon>Gryllus</taxon>
    </lineage>
</organism>
<evidence type="ECO:0000313" key="4">
    <source>
        <dbReference type="Proteomes" id="UP001378592"/>
    </source>
</evidence>
<keyword evidence="2" id="KW-0812">Transmembrane</keyword>
<sequence>MTLIFAVTGHKSVNLMWGERQWKRLVRLVENNFNRPQQRLNAQHRAIMDDSVRSGRFLSLVWNVLVSATLISLTLMPLGQSLFLRHLAASGPAPAPDANDTQAAQPEPPPYLWSIPYR</sequence>
<feature type="region of interest" description="Disordered" evidence="1">
    <location>
        <begin position="92"/>
        <end position="118"/>
    </location>
</feature>
<protein>
    <recommendedName>
        <fullName evidence="5">Odorant receptor</fullName>
    </recommendedName>
</protein>
<keyword evidence="2" id="KW-1133">Transmembrane helix</keyword>
<proteinExistence type="predicted"/>
<name>A0AAN9ZIV4_9ORTH</name>
<dbReference type="EMBL" id="JAZDUA010000004">
    <property type="protein sequence ID" value="KAK7874170.1"/>
    <property type="molecule type" value="Genomic_DNA"/>
</dbReference>
<evidence type="ECO:0000313" key="3">
    <source>
        <dbReference type="EMBL" id="KAK7874170.1"/>
    </source>
</evidence>
<reference evidence="3 4" key="1">
    <citation type="submission" date="2024-03" db="EMBL/GenBank/DDBJ databases">
        <title>The genome assembly and annotation of the cricket Gryllus longicercus Weissman &amp; Gray.</title>
        <authorList>
            <person name="Szrajer S."/>
            <person name="Gray D."/>
            <person name="Ylla G."/>
        </authorList>
    </citation>
    <scope>NUCLEOTIDE SEQUENCE [LARGE SCALE GENOMIC DNA]</scope>
    <source>
        <strain evidence="3">DAG 2021-001</strain>
        <tissue evidence="3">Whole body minus gut</tissue>
    </source>
</reference>